<keyword evidence="4 5" id="KW-0472">Membrane</keyword>
<gene>
    <name evidence="7" type="ORF">Ciccas_010995</name>
</gene>
<feature type="transmembrane region" description="Helical" evidence="5">
    <location>
        <begin position="113"/>
        <end position="136"/>
    </location>
</feature>
<evidence type="ECO:0000256" key="1">
    <source>
        <dbReference type="ARBA" id="ARBA00004141"/>
    </source>
</evidence>
<dbReference type="AlphaFoldDB" id="A0ABD2PSJ0"/>
<accession>A0ABD2PSJ0</accession>
<evidence type="ECO:0000256" key="4">
    <source>
        <dbReference type="ARBA" id="ARBA00023136"/>
    </source>
</evidence>
<evidence type="ECO:0000256" key="3">
    <source>
        <dbReference type="ARBA" id="ARBA00022989"/>
    </source>
</evidence>
<feature type="domain" description="Major facilitator superfamily (MFS) profile" evidence="6">
    <location>
        <begin position="1"/>
        <end position="452"/>
    </location>
</feature>
<feature type="transmembrane region" description="Helical" evidence="5">
    <location>
        <begin position="367"/>
        <end position="390"/>
    </location>
</feature>
<reference evidence="7 8" key="1">
    <citation type="submission" date="2024-11" db="EMBL/GenBank/DDBJ databases">
        <title>Adaptive evolution of stress response genes in parasites aligns with host niche diversity.</title>
        <authorList>
            <person name="Hahn C."/>
            <person name="Resl P."/>
        </authorList>
    </citation>
    <scope>NUCLEOTIDE SEQUENCE [LARGE SCALE GENOMIC DNA]</scope>
    <source>
        <strain evidence="7">EGGRZ-B1_66</strain>
        <tissue evidence="7">Body</tissue>
    </source>
</reference>
<feature type="transmembrane region" description="Helical" evidence="5">
    <location>
        <begin position="428"/>
        <end position="447"/>
    </location>
</feature>
<keyword evidence="8" id="KW-1185">Reference proteome</keyword>
<dbReference type="EMBL" id="JBJKFK010002954">
    <property type="protein sequence ID" value="KAL3310439.1"/>
    <property type="molecule type" value="Genomic_DNA"/>
</dbReference>
<keyword evidence="2 5" id="KW-0812">Transmembrane</keyword>
<sequence length="470" mass="51972">MGLSNFSFVFLGAKNPFQCVLPNGTIIDNKCSTECTEYIPSTRYHSYAFDWGIICDQGKLSGIQVAHMSGLFIGAIFVGHMADRLGRLPILYASTVLICIFNLLTIFVPNATIFMVITCLGGIACQGAGLMSYNIILELVGPSYRAFAGIFEQIIYAIGIAILALMAFLLPIWTQLALAIAFFGPPAVLIMLPFHIESIRWQASQPNSREKVLKGLRYVLKVNGHSYEDHAEMIEQWLATEQGAEIPVEDLETEKVALLRSCPRRPVKRDSVWDLLKEPMTLKWLVFLCVAWFVNAACYYGSTIEAGEAFSNPFLGLALSGLIEIPAHCLSPFLMNRFGRRRFHAFMMIFSGIFFLLVWPLSFLDEVVIYVVFTAAKLCCSMAFASAYVYASELFPTSVNSAAIGFCLTIGRFGAVVSPLVLPLGRAPASLIFGVFITLGGLQALLLRETLNQSVPLTMTDLRESKLQRI</sequence>
<evidence type="ECO:0000256" key="5">
    <source>
        <dbReference type="SAM" id="Phobius"/>
    </source>
</evidence>
<feature type="transmembrane region" description="Helical" evidence="5">
    <location>
        <begin position="60"/>
        <end position="78"/>
    </location>
</feature>
<dbReference type="Proteomes" id="UP001626550">
    <property type="component" value="Unassembled WGS sequence"/>
</dbReference>
<dbReference type="SUPFAM" id="SSF103473">
    <property type="entry name" value="MFS general substrate transporter"/>
    <property type="match status" value="1"/>
</dbReference>
<evidence type="ECO:0000313" key="7">
    <source>
        <dbReference type="EMBL" id="KAL3310439.1"/>
    </source>
</evidence>
<comment type="subcellular location">
    <subcellularLocation>
        <location evidence="1">Membrane</location>
        <topology evidence="1">Multi-pass membrane protein</topology>
    </subcellularLocation>
</comment>
<keyword evidence="3 5" id="KW-1133">Transmembrane helix</keyword>
<feature type="transmembrane region" description="Helical" evidence="5">
    <location>
        <begin position="176"/>
        <end position="196"/>
    </location>
</feature>
<feature type="transmembrane region" description="Helical" evidence="5">
    <location>
        <begin position="284"/>
        <end position="302"/>
    </location>
</feature>
<dbReference type="Gene3D" id="1.20.1250.20">
    <property type="entry name" value="MFS general substrate transporter like domains"/>
    <property type="match status" value="1"/>
</dbReference>
<dbReference type="PROSITE" id="PS50850">
    <property type="entry name" value="MFS"/>
    <property type="match status" value="1"/>
</dbReference>
<feature type="transmembrane region" description="Helical" evidence="5">
    <location>
        <begin position="402"/>
        <end position="422"/>
    </location>
</feature>
<dbReference type="Pfam" id="PF07690">
    <property type="entry name" value="MFS_1"/>
    <property type="match status" value="1"/>
</dbReference>
<feature type="transmembrane region" description="Helical" evidence="5">
    <location>
        <begin position="90"/>
        <end position="107"/>
    </location>
</feature>
<proteinExistence type="predicted"/>
<dbReference type="InterPro" id="IPR011701">
    <property type="entry name" value="MFS"/>
</dbReference>
<protein>
    <recommendedName>
        <fullName evidence="6">Major facilitator superfamily (MFS) profile domain-containing protein</fullName>
    </recommendedName>
</protein>
<dbReference type="InterPro" id="IPR036259">
    <property type="entry name" value="MFS_trans_sf"/>
</dbReference>
<organism evidence="7 8">
    <name type="scientific">Cichlidogyrus casuarinus</name>
    <dbReference type="NCBI Taxonomy" id="1844966"/>
    <lineage>
        <taxon>Eukaryota</taxon>
        <taxon>Metazoa</taxon>
        <taxon>Spiralia</taxon>
        <taxon>Lophotrochozoa</taxon>
        <taxon>Platyhelminthes</taxon>
        <taxon>Monogenea</taxon>
        <taxon>Monopisthocotylea</taxon>
        <taxon>Dactylogyridea</taxon>
        <taxon>Ancyrocephalidae</taxon>
        <taxon>Cichlidogyrus</taxon>
    </lineage>
</organism>
<dbReference type="GO" id="GO:0016020">
    <property type="term" value="C:membrane"/>
    <property type="evidence" value="ECO:0007669"/>
    <property type="project" value="UniProtKB-SubCell"/>
</dbReference>
<evidence type="ECO:0000259" key="6">
    <source>
        <dbReference type="PROSITE" id="PS50850"/>
    </source>
</evidence>
<feature type="transmembrane region" description="Helical" evidence="5">
    <location>
        <begin position="343"/>
        <end position="361"/>
    </location>
</feature>
<name>A0ABD2PSJ0_9PLAT</name>
<dbReference type="PANTHER" id="PTHR24064">
    <property type="entry name" value="SOLUTE CARRIER FAMILY 22 MEMBER"/>
    <property type="match status" value="1"/>
</dbReference>
<comment type="caution">
    <text evidence="7">The sequence shown here is derived from an EMBL/GenBank/DDBJ whole genome shotgun (WGS) entry which is preliminary data.</text>
</comment>
<evidence type="ECO:0000313" key="8">
    <source>
        <dbReference type="Proteomes" id="UP001626550"/>
    </source>
</evidence>
<evidence type="ECO:0000256" key="2">
    <source>
        <dbReference type="ARBA" id="ARBA00022692"/>
    </source>
</evidence>
<feature type="transmembrane region" description="Helical" evidence="5">
    <location>
        <begin position="314"/>
        <end position="331"/>
    </location>
</feature>
<feature type="transmembrane region" description="Helical" evidence="5">
    <location>
        <begin position="148"/>
        <end position="170"/>
    </location>
</feature>
<dbReference type="InterPro" id="IPR020846">
    <property type="entry name" value="MFS_dom"/>
</dbReference>